<dbReference type="EMBL" id="MN739428">
    <property type="protein sequence ID" value="QHT04420.1"/>
    <property type="molecule type" value="Genomic_DNA"/>
</dbReference>
<proteinExistence type="predicted"/>
<dbReference type="AlphaFoldDB" id="A0A6C0CKK4"/>
<organism evidence="1">
    <name type="scientific">viral metagenome</name>
    <dbReference type="NCBI Taxonomy" id="1070528"/>
    <lineage>
        <taxon>unclassified sequences</taxon>
        <taxon>metagenomes</taxon>
        <taxon>organismal metagenomes</taxon>
    </lineage>
</organism>
<protein>
    <submittedName>
        <fullName evidence="1">Uncharacterized protein</fullName>
    </submittedName>
</protein>
<reference evidence="1" key="1">
    <citation type="journal article" date="2020" name="Nature">
        <title>Giant virus diversity and host interactions through global metagenomics.</title>
        <authorList>
            <person name="Schulz F."/>
            <person name="Roux S."/>
            <person name="Paez-Espino D."/>
            <person name="Jungbluth S."/>
            <person name="Walsh D.A."/>
            <person name="Denef V.J."/>
            <person name="McMahon K.D."/>
            <person name="Konstantinidis K.T."/>
            <person name="Eloe-Fadrosh E.A."/>
            <person name="Kyrpides N.C."/>
            <person name="Woyke T."/>
        </authorList>
    </citation>
    <scope>NUCLEOTIDE SEQUENCE</scope>
    <source>
        <strain evidence="1">GVMAG-M-3300021185-45</strain>
    </source>
</reference>
<evidence type="ECO:0000313" key="1">
    <source>
        <dbReference type="EMBL" id="QHT04420.1"/>
    </source>
</evidence>
<name>A0A6C0CKK4_9ZZZZ</name>
<sequence>MDYMKFNPTYHIKNIRNIQSLRLQLRYNNFLNVINNSIKEINSKKKNK</sequence>
<accession>A0A6C0CKK4</accession>